<feature type="transmembrane region" description="Helical" evidence="1">
    <location>
        <begin position="183"/>
        <end position="204"/>
    </location>
</feature>
<organism evidence="2">
    <name type="scientific">uncultured Poseidoniia archaeon</name>
    <dbReference type="NCBI Taxonomy" id="1697135"/>
    <lineage>
        <taxon>Archaea</taxon>
        <taxon>Methanobacteriati</taxon>
        <taxon>Thermoplasmatota</taxon>
        <taxon>Candidatus Poseidoniia</taxon>
        <taxon>environmental samples</taxon>
    </lineage>
</organism>
<feature type="transmembrane region" description="Helical" evidence="1">
    <location>
        <begin position="324"/>
        <end position="346"/>
    </location>
</feature>
<evidence type="ECO:0000313" key="2">
    <source>
        <dbReference type="EMBL" id="ANV81217.1"/>
    </source>
</evidence>
<evidence type="ECO:0000256" key="1">
    <source>
        <dbReference type="SAM" id="Phobius"/>
    </source>
</evidence>
<dbReference type="AlphaFoldDB" id="A0A1B1TFZ5"/>
<feature type="transmembrane region" description="Helical" evidence="1">
    <location>
        <begin position="142"/>
        <end position="160"/>
    </location>
</feature>
<accession>A0A1B1TFZ5</accession>
<feature type="transmembrane region" description="Helical" evidence="1">
    <location>
        <begin position="254"/>
        <end position="272"/>
    </location>
</feature>
<feature type="transmembrane region" description="Helical" evidence="1">
    <location>
        <begin position="407"/>
        <end position="426"/>
    </location>
</feature>
<feature type="transmembrane region" description="Helical" evidence="1">
    <location>
        <begin position="12"/>
        <end position="33"/>
    </location>
</feature>
<reference evidence="2" key="1">
    <citation type="submission" date="2014-11" db="EMBL/GenBank/DDBJ databases">
        <authorList>
            <person name="Zhu J."/>
            <person name="Qi W."/>
            <person name="Song R."/>
        </authorList>
    </citation>
    <scope>NUCLEOTIDE SEQUENCE</scope>
</reference>
<name>A0A1B1TFZ5_9ARCH</name>
<dbReference type="EMBL" id="KP211929">
    <property type="protein sequence ID" value="ANV81217.1"/>
    <property type="molecule type" value="Genomic_DNA"/>
</dbReference>
<feature type="transmembrane region" description="Helical" evidence="1">
    <location>
        <begin position="225"/>
        <end position="248"/>
    </location>
</feature>
<keyword evidence="1" id="KW-1133">Transmembrane helix</keyword>
<feature type="transmembrane region" description="Helical" evidence="1">
    <location>
        <begin position="381"/>
        <end position="400"/>
    </location>
</feature>
<sequence>MLKGFRPLESNMLGDTAPLLFPILLLLLVGWLLPSKIESYSQKFSQPVSKAIVNTYRFGPLVVVGVMILNRIKTIVQRDTTYLEVAQKLGPGNFEFSDLSLLVTGDGSSELILLGLISFALLSHKLPSIKSSSIEIKRLVQFRIMSYISFCALVSYWILFPESSYYSPDSLPLQTTNSSSGEYSWLFVIMTGLMILVSSELFAVTTIPLTDRGLSILSKRTKLKMYFILPLMIYLISNSIQSTNSWWINISQDGSFAMVLFFLSHSIGLIFISVPAKSIEANLQHGQGRSKSLTFQLILNCILLFIITAYYLRSSEPFDQGNGYLLQSTWLVIGMVICMAISLMLPTFGFDGASRPELWWLRMSLIFAPSILFMITPFAVFLLPASWILLAISIIQPWYIETDVKSPSLFTTLLPLLGLIIGTLIFSFSTDWPIMSFIVVGWLLVLFSSKSIEFHIKQLKSVEMI</sequence>
<proteinExistence type="predicted"/>
<keyword evidence="1" id="KW-0472">Membrane</keyword>
<feature type="transmembrane region" description="Helical" evidence="1">
    <location>
        <begin position="54"/>
        <end position="72"/>
    </location>
</feature>
<feature type="transmembrane region" description="Helical" evidence="1">
    <location>
        <begin position="293"/>
        <end position="312"/>
    </location>
</feature>
<reference evidence="2" key="2">
    <citation type="journal article" date="2015" name="ISME J.">
        <title>A new class of marine Euryarchaeota group II from the Mediterranean deep chlorophyll maximum.</title>
        <authorList>
            <person name="Martin-Cuadrado A.B."/>
            <person name="Garcia-Heredia I."/>
            <person name="Molto A.G."/>
            <person name="Lopez-Ubeda R."/>
            <person name="Kimes N."/>
            <person name="Lopez-Garcia P."/>
            <person name="Moreira D."/>
            <person name="Rodriguez-Valera F."/>
        </authorList>
    </citation>
    <scope>NUCLEOTIDE SEQUENCE</scope>
</reference>
<feature type="transmembrane region" description="Helical" evidence="1">
    <location>
        <begin position="432"/>
        <end position="449"/>
    </location>
</feature>
<keyword evidence="1" id="KW-0812">Transmembrane</keyword>
<protein>
    <submittedName>
        <fullName evidence="2">Uncharacterized protein</fullName>
    </submittedName>
</protein>